<dbReference type="AlphaFoldDB" id="A0A3D9SZF4"/>
<dbReference type="Proteomes" id="UP000256661">
    <property type="component" value="Unassembled WGS sequence"/>
</dbReference>
<reference evidence="1 2" key="1">
    <citation type="submission" date="2018-08" db="EMBL/GenBank/DDBJ databases">
        <title>Sequencing the genomes of 1000 actinobacteria strains.</title>
        <authorList>
            <person name="Klenk H.-P."/>
        </authorList>
    </citation>
    <scope>NUCLEOTIDE SEQUENCE [LARGE SCALE GENOMIC DNA]</scope>
    <source>
        <strain evidence="1 2">DSM 43927</strain>
    </source>
</reference>
<comment type="caution">
    <text evidence="1">The sequence shown here is derived from an EMBL/GenBank/DDBJ whole genome shotgun (WGS) entry which is preliminary data.</text>
</comment>
<dbReference type="EMBL" id="QTTT01000001">
    <property type="protein sequence ID" value="REE97001.1"/>
    <property type="molecule type" value="Genomic_DNA"/>
</dbReference>
<keyword evidence="2" id="KW-1185">Reference proteome</keyword>
<name>A0A3D9SZF4_9ACTN</name>
<evidence type="ECO:0000313" key="1">
    <source>
        <dbReference type="EMBL" id="REE97001.1"/>
    </source>
</evidence>
<gene>
    <name evidence="1" type="ORF">DFJ69_2456</name>
</gene>
<accession>A0A3D9SZF4</accession>
<organism evidence="1 2">
    <name type="scientific">Thermomonospora umbrina</name>
    <dbReference type="NCBI Taxonomy" id="111806"/>
    <lineage>
        <taxon>Bacteria</taxon>
        <taxon>Bacillati</taxon>
        <taxon>Actinomycetota</taxon>
        <taxon>Actinomycetes</taxon>
        <taxon>Streptosporangiales</taxon>
        <taxon>Thermomonosporaceae</taxon>
        <taxon>Thermomonospora</taxon>
    </lineage>
</organism>
<dbReference type="RefSeq" id="WP_245974273.1">
    <property type="nucleotide sequence ID" value="NZ_QTTT01000001.1"/>
</dbReference>
<evidence type="ECO:0000313" key="2">
    <source>
        <dbReference type="Proteomes" id="UP000256661"/>
    </source>
</evidence>
<protein>
    <submittedName>
        <fullName evidence="1">Uncharacterized protein</fullName>
    </submittedName>
</protein>
<proteinExistence type="predicted"/>
<sequence>MNRSPQPRAHRVAAGRAVAVVLVLLVAALAPAVSRASALAYPTPKAFVSQLDLECFKTEAYVPPVGPILTRHLNPVLTGLPAEEVTLGAREQVCVPVAKNGKIPPPGVIDFVQYVDLSCYRVQGITVNRQLQLSHLNPVLSGLPSTSVVITSPRQLCVPVVKNGKYPPPEVLRLVQYIDLKCYAIAQPTPINTPLRLTHLNPLLTGLPDVQTTATYGRQLCVPVQKNNEPIPDDVLQIVRWLDLVKYDLVAPTQPTIPLTLEHINPTLARLPREQATLTSPAQLAVPVAKNGAIPPG</sequence>